<dbReference type="SUPFAM" id="SSF51735">
    <property type="entry name" value="NAD(P)-binding Rossmann-fold domains"/>
    <property type="match status" value="1"/>
</dbReference>
<evidence type="ECO:0000256" key="1">
    <source>
        <dbReference type="ARBA" id="ARBA00004937"/>
    </source>
</evidence>
<dbReference type="Proteomes" id="UP000187185">
    <property type="component" value="Chromosome"/>
</dbReference>
<dbReference type="NCBIfam" id="NF009492">
    <property type="entry name" value="PRK12853.1-3"/>
    <property type="match status" value="1"/>
</dbReference>
<organism evidence="8 9">
    <name type="scientific">Microbacterium aurum</name>
    <dbReference type="NCBI Taxonomy" id="36805"/>
    <lineage>
        <taxon>Bacteria</taxon>
        <taxon>Bacillati</taxon>
        <taxon>Actinomycetota</taxon>
        <taxon>Actinomycetes</taxon>
        <taxon>Micrococcales</taxon>
        <taxon>Microbacteriaceae</taxon>
        <taxon>Microbacterium</taxon>
    </lineage>
</organism>
<name>A0A1P8UCS1_9MICO</name>
<evidence type="ECO:0000256" key="3">
    <source>
        <dbReference type="ARBA" id="ARBA00022857"/>
    </source>
</evidence>
<dbReference type="AlphaFoldDB" id="A0A1P8UCS1"/>
<gene>
    <name evidence="8" type="ORF">BOH66_11905</name>
</gene>
<keyword evidence="5" id="KW-0119">Carbohydrate metabolism</keyword>
<evidence type="ECO:0000313" key="9">
    <source>
        <dbReference type="Proteomes" id="UP000187185"/>
    </source>
</evidence>
<dbReference type="InterPro" id="IPR001282">
    <property type="entry name" value="G6P_DH"/>
</dbReference>
<protein>
    <submittedName>
        <fullName evidence="8">Glucose-6-phosphate dehydrogenase</fullName>
    </submittedName>
</protein>
<keyword evidence="3" id="KW-0521">NADP</keyword>
<evidence type="ECO:0000259" key="6">
    <source>
        <dbReference type="Pfam" id="PF00479"/>
    </source>
</evidence>
<sequence length="460" mass="49581">MSDETVFVIIGASGDLASRLLLPALGELLVAQPERRVHLVGTGRSESSDAQWRKTVRRAFGTADAESALTGSIVSTPYIRADASTASGLRTILHALPEVDDGRVVLYFAVPPQVAASACRALKPKDLPPGTILALEKPFGDEEASARELNEVLRALVPERQVFRVDHFLGRSTVLNLLGVRFANRFVEPAWSAEHIAAITVRFDESLGLEGRAGYYDRAGALVDMIQSHLLQVLAILTMTPPATLGDADVRDATAAALRATHVWEDNAVRFSHRARYTAGTIDGRDLPDYAAEPGVDPSRQTETLAQATFEVRTDRWAGVPITLRSGKAIGDAVTEIVVRFRPVRHLPAGFTGAEEPAVLRFSLGPDRLSLSINVNGGSDPFALHRATLEAELGVGAQRAYVDVLAALLDGDPTLSVRGDAAEECWRILQPIRDAWARGDVPLEEYPAGSAGPADWDPDR</sequence>
<comment type="pathway">
    <text evidence="1">Carbohydrate degradation; pentose phosphate pathway; D-ribulose 5-phosphate from D-glucose 6-phosphate (oxidative stage): step 1/3.</text>
</comment>
<dbReference type="Pfam" id="PF00479">
    <property type="entry name" value="G6PD_N"/>
    <property type="match status" value="1"/>
</dbReference>
<evidence type="ECO:0000259" key="7">
    <source>
        <dbReference type="Pfam" id="PF02781"/>
    </source>
</evidence>
<dbReference type="InterPro" id="IPR036291">
    <property type="entry name" value="NAD(P)-bd_dom_sf"/>
</dbReference>
<accession>A0A1P8UCS1</accession>
<dbReference type="PRINTS" id="PR00079">
    <property type="entry name" value="G6PDHDRGNASE"/>
</dbReference>
<dbReference type="PANTHER" id="PTHR23429:SF0">
    <property type="entry name" value="GLUCOSE-6-PHOSPHATE 1-DEHYDROGENASE"/>
    <property type="match status" value="1"/>
</dbReference>
<dbReference type="RefSeq" id="WP_076692231.1">
    <property type="nucleotide sequence ID" value="NZ_CP018762.1"/>
</dbReference>
<keyword evidence="2" id="KW-0313">Glucose metabolism</keyword>
<dbReference type="GO" id="GO:0005829">
    <property type="term" value="C:cytosol"/>
    <property type="evidence" value="ECO:0007669"/>
    <property type="project" value="TreeGrafter"/>
</dbReference>
<dbReference type="OrthoDB" id="9802739at2"/>
<dbReference type="InterPro" id="IPR022675">
    <property type="entry name" value="G6P_DH_C"/>
</dbReference>
<dbReference type="GO" id="GO:0004345">
    <property type="term" value="F:glucose-6-phosphate dehydrogenase activity"/>
    <property type="evidence" value="ECO:0007669"/>
    <property type="project" value="InterPro"/>
</dbReference>
<proteinExistence type="predicted"/>
<keyword evidence="4" id="KW-0560">Oxidoreductase</keyword>
<keyword evidence="9" id="KW-1185">Reference proteome</keyword>
<evidence type="ECO:0000256" key="2">
    <source>
        <dbReference type="ARBA" id="ARBA00022526"/>
    </source>
</evidence>
<reference evidence="8 9" key="1">
    <citation type="submission" date="2016-12" db="EMBL/GenBank/DDBJ databases">
        <title>Complete genome sequence of Microbacterium aurum KACC 15219.</title>
        <authorList>
            <person name="Jung Y."/>
            <person name="Shin J.-H."/>
            <person name="Lee Y.-J."/>
            <person name="Yi H."/>
            <person name="Bahn Y.-S."/>
            <person name="Kim J.F."/>
            <person name="Lee D.-W."/>
        </authorList>
    </citation>
    <scope>NUCLEOTIDE SEQUENCE [LARGE SCALE GENOMIC DNA]</scope>
    <source>
        <strain evidence="8 9">KACC 15219</strain>
    </source>
</reference>
<dbReference type="GO" id="GO:0009051">
    <property type="term" value="P:pentose-phosphate shunt, oxidative branch"/>
    <property type="evidence" value="ECO:0007669"/>
    <property type="project" value="TreeGrafter"/>
</dbReference>
<feature type="domain" description="Glucose-6-phosphate dehydrogenase C-terminal" evidence="7">
    <location>
        <begin position="180"/>
        <end position="455"/>
    </location>
</feature>
<dbReference type="EMBL" id="CP018762">
    <property type="protein sequence ID" value="APZ35882.1"/>
    <property type="molecule type" value="Genomic_DNA"/>
</dbReference>
<evidence type="ECO:0000313" key="8">
    <source>
        <dbReference type="EMBL" id="APZ35882.1"/>
    </source>
</evidence>
<evidence type="ECO:0000256" key="4">
    <source>
        <dbReference type="ARBA" id="ARBA00023002"/>
    </source>
</evidence>
<evidence type="ECO:0000256" key="5">
    <source>
        <dbReference type="ARBA" id="ARBA00023277"/>
    </source>
</evidence>
<dbReference type="PIRSF" id="PIRSF000110">
    <property type="entry name" value="G6PD"/>
    <property type="match status" value="1"/>
</dbReference>
<dbReference type="Pfam" id="PF02781">
    <property type="entry name" value="G6PD_C"/>
    <property type="match status" value="1"/>
</dbReference>
<dbReference type="GO" id="GO:0006006">
    <property type="term" value="P:glucose metabolic process"/>
    <property type="evidence" value="ECO:0007669"/>
    <property type="project" value="UniProtKB-KW"/>
</dbReference>
<dbReference type="KEGG" id="maur:BOH66_11905"/>
<dbReference type="SUPFAM" id="SSF55347">
    <property type="entry name" value="Glyceraldehyde-3-phosphate dehydrogenase-like, C-terminal domain"/>
    <property type="match status" value="1"/>
</dbReference>
<dbReference type="GO" id="GO:0050661">
    <property type="term" value="F:NADP binding"/>
    <property type="evidence" value="ECO:0007669"/>
    <property type="project" value="InterPro"/>
</dbReference>
<feature type="domain" description="Glucose-6-phosphate dehydrogenase NAD-binding" evidence="6">
    <location>
        <begin position="8"/>
        <end position="176"/>
    </location>
</feature>
<dbReference type="InterPro" id="IPR022674">
    <property type="entry name" value="G6P_DH_NAD-bd"/>
</dbReference>
<dbReference type="STRING" id="36805.BOH66_11905"/>
<dbReference type="Gene3D" id="3.40.50.720">
    <property type="entry name" value="NAD(P)-binding Rossmann-like Domain"/>
    <property type="match status" value="1"/>
</dbReference>
<dbReference type="PANTHER" id="PTHR23429">
    <property type="entry name" value="GLUCOSE-6-PHOSPHATE 1-DEHYDROGENASE G6PD"/>
    <property type="match status" value="1"/>
</dbReference>
<dbReference type="Gene3D" id="3.30.360.10">
    <property type="entry name" value="Dihydrodipicolinate Reductase, domain 2"/>
    <property type="match status" value="1"/>
</dbReference>